<proteinExistence type="predicted"/>
<feature type="region of interest" description="Disordered" evidence="1">
    <location>
        <begin position="119"/>
        <end position="147"/>
    </location>
</feature>
<organism evidence="3 4">
    <name type="scientific">Fragilariopsis cylindrus CCMP1102</name>
    <dbReference type="NCBI Taxonomy" id="635003"/>
    <lineage>
        <taxon>Eukaryota</taxon>
        <taxon>Sar</taxon>
        <taxon>Stramenopiles</taxon>
        <taxon>Ochrophyta</taxon>
        <taxon>Bacillariophyta</taxon>
        <taxon>Bacillariophyceae</taxon>
        <taxon>Bacillariophycidae</taxon>
        <taxon>Bacillariales</taxon>
        <taxon>Bacillariaceae</taxon>
        <taxon>Fragilariopsis</taxon>
    </lineage>
</organism>
<dbReference type="Proteomes" id="UP000095751">
    <property type="component" value="Unassembled WGS sequence"/>
</dbReference>
<dbReference type="KEGG" id="fcy:FRACYDRAFT_187820"/>
<dbReference type="EMBL" id="KV784360">
    <property type="protein sequence ID" value="OEU14904.1"/>
    <property type="molecule type" value="Genomic_DNA"/>
</dbReference>
<feature type="domain" description="DUF6824" evidence="2">
    <location>
        <begin position="11"/>
        <end position="111"/>
    </location>
</feature>
<dbReference type="InterPro" id="IPR049227">
    <property type="entry name" value="DUF6824"/>
</dbReference>
<sequence length="147" mass="17174">MSVVTQPSPYDIVCGRNSGAYNYIGNRRFRVTVDMHLQRYIESPTREDKTNVIKSIVWMLHEDIGARFLKKTIIKKKDMKTGRTHNKGGTPRYEIMNEKQAREKVGHALRDLVIQARKVTLPQKQQKPKQPKQKSLQQKLEQQMKDV</sequence>
<keyword evidence="4" id="KW-1185">Reference proteome</keyword>
<protein>
    <recommendedName>
        <fullName evidence="2">DUF6824 domain-containing protein</fullName>
    </recommendedName>
</protein>
<dbReference type="InParanoid" id="A0A1E7F9U1"/>
<reference evidence="3 4" key="1">
    <citation type="submission" date="2016-09" db="EMBL/GenBank/DDBJ databases">
        <title>Extensive genetic diversity and differential bi-allelic expression allows diatom success in the polar Southern Ocean.</title>
        <authorList>
            <consortium name="DOE Joint Genome Institute"/>
            <person name="Mock T."/>
            <person name="Otillar R.P."/>
            <person name="Strauss J."/>
            <person name="Dupont C."/>
            <person name="Frickenhaus S."/>
            <person name="Maumus F."/>
            <person name="Mcmullan M."/>
            <person name="Sanges R."/>
            <person name="Schmutz J."/>
            <person name="Toseland A."/>
            <person name="Valas R."/>
            <person name="Veluchamy A."/>
            <person name="Ward B.J."/>
            <person name="Allen A."/>
            <person name="Barry K."/>
            <person name="Falciatore A."/>
            <person name="Ferrante M."/>
            <person name="Fortunato A.E."/>
            <person name="Gloeckner G."/>
            <person name="Gruber A."/>
            <person name="Hipkin R."/>
            <person name="Janech M."/>
            <person name="Kroth P."/>
            <person name="Leese F."/>
            <person name="Lindquist E."/>
            <person name="Lyon B.R."/>
            <person name="Martin J."/>
            <person name="Mayer C."/>
            <person name="Parker M."/>
            <person name="Quesneville H."/>
            <person name="Raymond J."/>
            <person name="Uhlig C."/>
            <person name="Valentin K.U."/>
            <person name="Worden A.Z."/>
            <person name="Armbrust E.V."/>
            <person name="Bowler C."/>
            <person name="Green B."/>
            <person name="Moulton V."/>
            <person name="Van Oosterhout C."/>
            <person name="Grigoriev I."/>
        </authorList>
    </citation>
    <scope>NUCLEOTIDE SEQUENCE [LARGE SCALE GENOMIC DNA]</scope>
    <source>
        <strain evidence="3 4">CCMP1102</strain>
    </source>
</reference>
<name>A0A1E7F9U1_9STRA</name>
<evidence type="ECO:0000313" key="4">
    <source>
        <dbReference type="Proteomes" id="UP000095751"/>
    </source>
</evidence>
<evidence type="ECO:0000256" key="1">
    <source>
        <dbReference type="SAM" id="MobiDB-lite"/>
    </source>
</evidence>
<evidence type="ECO:0000313" key="3">
    <source>
        <dbReference type="EMBL" id="OEU14904.1"/>
    </source>
</evidence>
<gene>
    <name evidence="3" type="ORF">FRACYDRAFT_187820</name>
</gene>
<dbReference type="AlphaFoldDB" id="A0A1E7F9U1"/>
<dbReference type="OrthoDB" id="48818at2759"/>
<accession>A0A1E7F9U1</accession>
<evidence type="ECO:0000259" key="2">
    <source>
        <dbReference type="Pfam" id="PF20710"/>
    </source>
</evidence>
<dbReference type="Pfam" id="PF20710">
    <property type="entry name" value="DUF6824"/>
    <property type="match status" value="1"/>
</dbReference>